<feature type="region of interest" description="Disordered" evidence="1">
    <location>
        <begin position="338"/>
        <end position="397"/>
    </location>
</feature>
<feature type="compositionally biased region" description="Basic residues" evidence="1">
    <location>
        <begin position="835"/>
        <end position="845"/>
    </location>
</feature>
<dbReference type="InterPro" id="IPR048385">
    <property type="entry name" value="Med15_central"/>
</dbReference>
<evidence type="ECO:0000313" key="4">
    <source>
        <dbReference type="Proteomes" id="UP000594454"/>
    </source>
</evidence>
<feature type="compositionally biased region" description="Polar residues" evidence="1">
    <location>
        <begin position="1291"/>
        <end position="1308"/>
    </location>
</feature>
<protein>
    <recommendedName>
        <fullName evidence="2">ARC105/Med15 mediator subunit central domain-containing protein</fullName>
    </recommendedName>
</protein>
<feature type="compositionally biased region" description="Basic and acidic residues" evidence="1">
    <location>
        <begin position="231"/>
        <end position="246"/>
    </location>
</feature>
<feature type="compositionally biased region" description="Basic and acidic residues" evidence="1">
    <location>
        <begin position="355"/>
        <end position="364"/>
    </location>
</feature>
<feature type="region of interest" description="Disordered" evidence="1">
    <location>
        <begin position="1324"/>
        <end position="1431"/>
    </location>
</feature>
<dbReference type="OrthoDB" id="4737882at2759"/>
<feature type="compositionally biased region" description="Polar residues" evidence="1">
    <location>
        <begin position="1393"/>
        <end position="1410"/>
    </location>
</feature>
<gene>
    <name evidence="3" type="ORF">HERILL_LOCUS9509</name>
</gene>
<evidence type="ECO:0000313" key="3">
    <source>
        <dbReference type="EMBL" id="CAD7086761.1"/>
    </source>
</evidence>
<feature type="region of interest" description="Disordered" evidence="1">
    <location>
        <begin position="1279"/>
        <end position="1308"/>
    </location>
</feature>
<keyword evidence="4" id="KW-1185">Reference proteome</keyword>
<feature type="compositionally biased region" description="Polar residues" evidence="1">
    <location>
        <begin position="846"/>
        <end position="860"/>
    </location>
</feature>
<feature type="region of interest" description="Disordered" evidence="1">
    <location>
        <begin position="711"/>
        <end position="794"/>
    </location>
</feature>
<organism evidence="3 4">
    <name type="scientific">Hermetia illucens</name>
    <name type="common">Black soldier fly</name>
    <dbReference type="NCBI Taxonomy" id="343691"/>
    <lineage>
        <taxon>Eukaryota</taxon>
        <taxon>Metazoa</taxon>
        <taxon>Ecdysozoa</taxon>
        <taxon>Arthropoda</taxon>
        <taxon>Hexapoda</taxon>
        <taxon>Insecta</taxon>
        <taxon>Pterygota</taxon>
        <taxon>Neoptera</taxon>
        <taxon>Endopterygota</taxon>
        <taxon>Diptera</taxon>
        <taxon>Brachycera</taxon>
        <taxon>Stratiomyomorpha</taxon>
        <taxon>Stratiomyidae</taxon>
        <taxon>Hermetiinae</taxon>
        <taxon>Hermetia</taxon>
    </lineage>
</organism>
<feature type="compositionally biased region" description="Polar residues" evidence="1">
    <location>
        <begin position="137"/>
        <end position="168"/>
    </location>
</feature>
<dbReference type="Pfam" id="PF21538">
    <property type="entry name" value="Med15_M"/>
    <property type="match status" value="1"/>
</dbReference>
<feature type="region of interest" description="Disordered" evidence="1">
    <location>
        <begin position="820"/>
        <end position="912"/>
    </location>
</feature>
<evidence type="ECO:0000259" key="2">
    <source>
        <dbReference type="Pfam" id="PF21538"/>
    </source>
</evidence>
<feature type="region of interest" description="Disordered" evidence="1">
    <location>
        <begin position="1481"/>
        <end position="1530"/>
    </location>
</feature>
<feature type="compositionally biased region" description="Basic residues" evidence="1">
    <location>
        <begin position="782"/>
        <end position="794"/>
    </location>
</feature>
<feature type="compositionally biased region" description="Polar residues" evidence="1">
    <location>
        <begin position="339"/>
        <end position="353"/>
    </location>
</feature>
<sequence length="1633" mass="178957">MEVQQKIAEMQKYIPCLRGLIENLEKNKEKEGQVKKMQYLMDMLTRKDLSIKLETLNRCEEVLMKFYNKEPITATHSDGSCDQTDIPEKAKEEDQNSGDNCGSGSPDKVNSGPEAENLFNGSLPSTNGNSCDIPAQEENNSQVASDLVTNTESETAATKSNESPQLSRTEGDVGKTNFSIISYLGGVNQEGGTANEESAAKGPVLKSILEEAKSNEIAEDSQPLPSADSSDPSKEELVSEDPKLESNSDLIENNAKDTQPEKQDESLPNGTAKGSDAGGGESDMEIDEELTNSIALETEEKPSELSDVAGSIPEELDVAKSVNYPSSHVPDSDKILQMLQESNKAMEAPSTSLPVEEKSSKSDVVDLTSDDSNDGPSSKTEKTEPPSLRPINPTQVLKRPQAVFFKANSSKPITTPLPEPSADPLHLEIPKIATIDLLDSDSDDESKTKPRKNFEPNGQLKMPSPKPLTDKPMFTISSVQSISTLQQHYERRREVEKNLFEIVKANEYQAVHTVPRKYNKTVRAYLEKFVNNLLFEKNRVNLCLQKLQMCVRPERYKQIKRIIQTYCSEPVNDSSLPAPSPFCHRIKVYPEKLQFVMRQVFFYGSAISVIGYKVFSLAHQHEDRLPTKLVPEATKAQPKPTNRLPVIQKVASIADNIVPRKAMNSSKASTPSSSPVKSLPSASSSAFAIASAPSPKPSPVPVARKALTSRATSPLLVPNDDLLAPMTTRPASPDPVPTPPKQSRRRKRPSDDDDDDDENYVPHEYISDSEDASEDQGDGQSRRRSLQRASKSRCKKYLQLEGSIDDETFIQAAQASIAKALKPERSSKKGQPPAKKAKLAPRSKKQAVQQSDDETGSNNPKADENNPESAADAEQETESLDDSLSSAGRLRSGNYRGDDDDDDCEPPPELDTTKENFAKNIIRAYHCRSQYLSRCLICHEKIGRKSGVSHYVNSHRDRENYVSRITKSDVMKLQSETMSFAFLSASKGSVSTYVAYCFFCQVEHCLSMRNWWEHYTRHTGEYGFECSACKVRRSCRQQMNRHVNIECTEKHAEVVVINELDPEARRIDAYVCLLCFYIQLHIEPLLRHMHTEHGFSANTAEIPEGTYQTVNMLKIEQTLYEMNEYSQTLESSLEEEAQDDMSFMICNMLASSTEQDQTSVEANGGYFTVAALPENSFDNKPPSPEMIIPEFIIPKSEQGDVKNSGVHIGVDDATKMSSLVGANVAGVEIDPSLVRVKVEKDACVGSLGIPQDSVPMVKIIGNSESSAGEKDVLPAVLDVKKENQPPPGPRETNNICDTSNNQISDTSQGDELVKQDESAATIEEVSDGIPTESQKCDQKSVPKAPVHLDATNPISSLVWSEDDNSNCSNSKDTVRKSNPKETTPAKVMEIESSDASQTSTSIRAFQSVGNKKTESLPLASQSNQSKSHNTFLPDEVNSLTESATERIFHSVTDSIVDSVLESNEVTTILSDSTSELLESAITSSASNTSELPETISSDSIQSGPQFLKSSDSPLKPDLPINESDLPEPMETTETDGFLIITSLDANSEMADNAMASEVDTELAEVNETILGDYDSAGVVTDAVITADSGCNGVSLGIVEGNEISSNDCSVLPVAVTEPVGTDIEMKDLEGEVC</sequence>
<feature type="compositionally biased region" description="Polar residues" evidence="1">
    <location>
        <begin position="74"/>
        <end position="83"/>
    </location>
</feature>
<name>A0A7R8YWF6_HERIL</name>
<evidence type="ECO:0000256" key="1">
    <source>
        <dbReference type="SAM" id="MobiDB-lite"/>
    </source>
</evidence>
<feature type="compositionally biased region" description="Acidic residues" evidence="1">
    <location>
        <begin position="898"/>
        <end position="908"/>
    </location>
</feature>
<feature type="domain" description="ARC105/Med15 mediator subunit central" evidence="2">
    <location>
        <begin position="4"/>
        <end position="68"/>
    </location>
</feature>
<feature type="compositionally biased region" description="Acidic residues" evidence="1">
    <location>
        <begin position="767"/>
        <end position="777"/>
    </location>
</feature>
<dbReference type="InParanoid" id="A0A7R8YWF6"/>
<proteinExistence type="predicted"/>
<feature type="compositionally biased region" description="Polar residues" evidence="1">
    <location>
        <begin position="1418"/>
        <end position="1430"/>
    </location>
</feature>
<feature type="compositionally biased region" description="Basic and acidic residues" evidence="1">
    <location>
        <begin position="254"/>
        <end position="265"/>
    </location>
</feature>
<feature type="region of interest" description="Disordered" evidence="1">
    <location>
        <begin position="436"/>
        <end position="466"/>
    </location>
</feature>
<feature type="region of interest" description="Disordered" evidence="1">
    <location>
        <begin position="73"/>
        <end position="312"/>
    </location>
</feature>
<dbReference type="Proteomes" id="UP000594454">
    <property type="component" value="Chromosome 4"/>
</dbReference>
<feature type="compositionally biased region" description="Polar residues" evidence="1">
    <location>
        <begin position="119"/>
        <end position="130"/>
    </location>
</feature>
<feature type="compositionally biased region" description="Polar residues" evidence="1">
    <location>
        <begin position="1481"/>
        <end position="1512"/>
    </location>
</feature>
<accession>A0A7R8YWF6</accession>
<feature type="compositionally biased region" description="Basic and acidic residues" evidence="1">
    <location>
        <begin position="445"/>
        <end position="454"/>
    </location>
</feature>
<reference evidence="3 4" key="1">
    <citation type="submission" date="2020-11" db="EMBL/GenBank/DDBJ databases">
        <authorList>
            <person name="Wallbank WR R."/>
            <person name="Pardo Diaz C."/>
            <person name="Kozak K."/>
            <person name="Martin S."/>
            <person name="Jiggins C."/>
            <person name="Moest M."/>
            <person name="Warren A I."/>
            <person name="Generalovic N T."/>
            <person name="Byers J.R.P. K."/>
            <person name="Montejo-Kovacevich G."/>
            <person name="Yen C E."/>
        </authorList>
    </citation>
    <scope>NUCLEOTIDE SEQUENCE [LARGE SCALE GENOMIC DNA]</scope>
</reference>
<dbReference type="EMBL" id="LR899012">
    <property type="protein sequence ID" value="CAD7086761.1"/>
    <property type="molecule type" value="Genomic_DNA"/>
</dbReference>
<feature type="compositionally biased region" description="Acidic residues" evidence="1">
    <location>
        <begin position="871"/>
        <end position="881"/>
    </location>
</feature>